<evidence type="ECO:0000256" key="6">
    <source>
        <dbReference type="ARBA" id="ARBA00050768"/>
    </source>
</evidence>
<evidence type="ECO:0000313" key="9">
    <source>
        <dbReference type="Proteomes" id="UP001219933"/>
    </source>
</evidence>
<evidence type="ECO:0000256" key="4">
    <source>
        <dbReference type="ARBA" id="ARBA00023136"/>
    </source>
</evidence>
<evidence type="ECO:0000256" key="3">
    <source>
        <dbReference type="ARBA" id="ARBA00022989"/>
    </source>
</evidence>
<gene>
    <name evidence="8" type="ORF">MCUN1_000554</name>
</gene>
<protein>
    <submittedName>
        <fullName evidence="8">Uncharacterized protein</fullName>
    </submittedName>
</protein>
<dbReference type="GO" id="GO:0000329">
    <property type="term" value="C:fungal-type vacuole membrane"/>
    <property type="evidence" value="ECO:0007669"/>
    <property type="project" value="TreeGrafter"/>
</dbReference>
<sequence>MGSLAVWMIAQSPQLFQNYRNKSVVGLSPVFLIQWMMGDLTNVIGSILTEQTLFQIIIAFYMLLIDMLLYIGLLKRRKGSPFVFMASKTAAQSLGEHGRWLRRITRRGAGMVLLVKGLSLFLFFAAFVANLLYSINVLANPRAIGPDARAFLSESLPFLLGSGGTLIFDFVIMVQWIMWHERKPSQKRKSTYGATDGVEA</sequence>
<evidence type="ECO:0000256" key="7">
    <source>
        <dbReference type="SAM" id="Phobius"/>
    </source>
</evidence>
<keyword evidence="4 7" id="KW-0472">Membrane</keyword>
<keyword evidence="3 7" id="KW-1133">Transmembrane helix</keyword>
<reference evidence="8" key="1">
    <citation type="submission" date="2023-03" db="EMBL/GenBank/DDBJ databases">
        <title>Mating type loci evolution in Malassezia.</title>
        <authorList>
            <person name="Coelho M.A."/>
        </authorList>
    </citation>
    <scope>NUCLEOTIDE SEQUENCE</scope>
    <source>
        <strain evidence="8">CBS 11721</strain>
    </source>
</reference>
<feature type="transmembrane region" description="Helical" evidence="7">
    <location>
        <begin position="109"/>
        <end position="135"/>
    </location>
</feature>
<feature type="transmembrane region" description="Helical" evidence="7">
    <location>
        <begin position="155"/>
        <end position="179"/>
    </location>
</feature>
<dbReference type="InterPro" id="IPR006603">
    <property type="entry name" value="PQ-loop_rpt"/>
</dbReference>
<dbReference type="FunFam" id="1.20.1280.290:FF:000009">
    <property type="entry name" value="PQ loop repeat family protein"/>
    <property type="match status" value="1"/>
</dbReference>
<dbReference type="AlphaFoldDB" id="A0AAF0ERQ2"/>
<name>A0AAF0ERQ2_9BASI</name>
<accession>A0AAF0ERQ2</accession>
<evidence type="ECO:0000256" key="1">
    <source>
        <dbReference type="ARBA" id="ARBA00004141"/>
    </source>
</evidence>
<evidence type="ECO:0000256" key="2">
    <source>
        <dbReference type="ARBA" id="ARBA00022692"/>
    </source>
</evidence>
<feature type="transmembrane region" description="Helical" evidence="7">
    <location>
        <begin position="53"/>
        <end position="73"/>
    </location>
</feature>
<keyword evidence="2 7" id="KW-0812">Transmembrane</keyword>
<proteinExistence type="inferred from homology"/>
<dbReference type="PANTHER" id="PTHR16201:SF34">
    <property type="entry name" value="LYSOSOMAL AMINO ACID TRANSPORTER 1"/>
    <property type="match status" value="1"/>
</dbReference>
<keyword evidence="9" id="KW-1185">Reference proteome</keyword>
<dbReference type="Pfam" id="PF04193">
    <property type="entry name" value="PQ-loop"/>
    <property type="match status" value="1"/>
</dbReference>
<dbReference type="GO" id="GO:0015174">
    <property type="term" value="F:basic amino acid transmembrane transporter activity"/>
    <property type="evidence" value="ECO:0007669"/>
    <property type="project" value="TreeGrafter"/>
</dbReference>
<organism evidence="8 9">
    <name type="scientific">Malassezia cuniculi</name>
    <dbReference type="NCBI Taxonomy" id="948313"/>
    <lineage>
        <taxon>Eukaryota</taxon>
        <taxon>Fungi</taxon>
        <taxon>Dikarya</taxon>
        <taxon>Basidiomycota</taxon>
        <taxon>Ustilaginomycotina</taxon>
        <taxon>Malasseziomycetes</taxon>
        <taxon>Malasseziales</taxon>
        <taxon>Malasseziaceae</taxon>
        <taxon>Malassezia</taxon>
    </lineage>
</organism>
<evidence type="ECO:0000313" key="8">
    <source>
        <dbReference type="EMBL" id="WFD33739.1"/>
    </source>
</evidence>
<evidence type="ECO:0000256" key="5">
    <source>
        <dbReference type="ARBA" id="ARBA00038039"/>
    </source>
</evidence>
<dbReference type="EMBL" id="CP119877">
    <property type="protein sequence ID" value="WFD33739.1"/>
    <property type="molecule type" value="Genomic_DNA"/>
</dbReference>
<comment type="subcellular location">
    <subcellularLocation>
        <location evidence="1">Membrane</location>
        <topology evidence="1">Multi-pass membrane protein</topology>
    </subcellularLocation>
</comment>
<dbReference type="SMART" id="SM00679">
    <property type="entry name" value="CTNS"/>
    <property type="match status" value="1"/>
</dbReference>
<dbReference type="Gene3D" id="1.20.1280.290">
    <property type="match status" value="2"/>
</dbReference>
<comment type="catalytic activity">
    <reaction evidence="6">
        <text>L-histidine(out) + L-arginine(in) = L-histidine(in) + L-arginine(out)</text>
        <dbReference type="Rhea" id="RHEA:71063"/>
        <dbReference type="ChEBI" id="CHEBI:32682"/>
        <dbReference type="ChEBI" id="CHEBI:57595"/>
    </reaction>
</comment>
<dbReference type="InterPro" id="IPR051415">
    <property type="entry name" value="LAAT-1"/>
</dbReference>
<dbReference type="PANTHER" id="PTHR16201">
    <property type="entry name" value="SEVEN TRANSMEMBRANE PROTEIN 1-RELATED"/>
    <property type="match status" value="1"/>
</dbReference>
<dbReference type="GO" id="GO:0034488">
    <property type="term" value="P:basic amino acid transmembrane export from vacuole"/>
    <property type="evidence" value="ECO:0007669"/>
    <property type="project" value="TreeGrafter"/>
</dbReference>
<comment type="similarity">
    <text evidence="5">Belongs to the laat-1 family.</text>
</comment>
<dbReference type="Proteomes" id="UP001219933">
    <property type="component" value="Chromosome 1"/>
</dbReference>